<comment type="caution">
    <text evidence="3">The sequence shown here is derived from an EMBL/GenBank/DDBJ whole genome shotgun (WGS) entry which is preliminary data.</text>
</comment>
<dbReference type="EMBL" id="JANBPU010000160">
    <property type="protein sequence ID" value="KAJ1915157.1"/>
    <property type="molecule type" value="Genomic_DNA"/>
</dbReference>
<dbReference type="Gene3D" id="1.20.5.110">
    <property type="match status" value="1"/>
</dbReference>
<dbReference type="AlphaFoldDB" id="A0A9W7ZXE1"/>
<keyword evidence="2" id="KW-0812">Transmembrane</keyword>
<feature type="compositionally biased region" description="Polar residues" evidence="1">
    <location>
        <begin position="1"/>
        <end position="10"/>
    </location>
</feature>
<keyword evidence="2" id="KW-1133">Transmembrane helix</keyword>
<evidence type="ECO:0000256" key="2">
    <source>
        <dbReference type="SAM" id="Phobius"/>
    </source>
</evidence>
<dbReference type="Proteomes" id="UP001150538">
    <property type="component" value="Unassembled WGS sequence"/>
</dbReference>
<evidence type="ECO:0000313" key="3">
    <source>
        <dbReference type="EMBL" id="KAJ1915157.1"/>
    </source>
</evidence>
<feature type="region of interest" description="Disordered" evidence="1">
    <location>
        <begin position="1"/>
        <end position="49"/>
    </location>
</feature>
<feature type="transmembrane region" description="Helical" evidence="2">
    <location>
        <begin position="223"/>
        <end position="244"/>
    </location>
</feature>
<name>A0A9W7ZXE1_9FUNG</name>
<gene>
    <name evidence="3" type="ORF">H4219_004461</name>
</gene>
<evidence type="ECO:0000256" key="1">
    <source>
        <dbReference type="SAM" id="MobiDB-lite"/>
    </source>
</evidence>
<protein>
    <submittedName>
        <fullName evidence="3">Uncharacterized protein</fullName>
    </submittedName>
</protein>
<sequence length="274" mass="29052">MSDQQPNAINNGAPEVRLRGTYDSGKATPATAPQDVEGGDQQNTSKASDDAVVNMNGILPHPNNTEGNGQQNLVQQQLNARQASDDAVVGMSGTSTHPNYTEVNGQQNLVQQQLNTGQAPNNVVVDMSAAPQGHVEQPGPGPDGVTTDEQTGAIKTQADRALSQVNKVNNQTEEKVESVLNIESNLEEVKKDADDNFKDQEGLSDKVQGVKNEQKKKSKKNKIIMCIVILIIVIMIIAGVVYGLERSGKINVFDDSKDKSSSTAAAAASSSSTS</sequence>
<accession>A0A9W7ZXE1</accession>
<keyword evidence="4" id="KW-1185">Reference proteome</keyword>
<reference evidence="3" key="1">
    <citation type="submission" date="2022-07" db="EMBL/GenBank/DDBJ databases">
        <title>Phylogenomic reconstructions and comparative analyses of Kickxellomycotina fungi.</title>
        <authorList>
            <person name="Reynolds N.K."/>
            <person name="Stajich J.E."/>
            <person name="Barry K."/>
            <person name="Grigoriev I.V."/>
            <person name="Crous P."/>
            <person name="Smith M.E."/>
        </authorList>
    </citation>
    <scope>NUCLEOTIDE SEQUENCE</scope>
    <source>
        <strain evidence="3">NBRC 100468</strain>
    </source>
</reference>
<feature type="compositionally biased region" description="Low complexity" evidence="1">
    <location>
        <begin position="261"/>
        <end position="274"/>
    </location>
</feature>
<organism evidence="3 4">
    <name type="scientific">Mycoemilia scoparia</name>
    <dbReference type="NCBI Taxonomy" id="417184"/>
    <lineage>
        <taxon>Eukaryota</taxon>
        <taxon>Fungi</taxon>
        <taxon>Fungi incertae sedis</taxon>
        <taxon>Zoopagomycota</taxon>
        <taxon>Kickxellomycotina</taxon>
        <taxon>Kickxellomycetes</taxon>
        <taxon>Kickxellales</taxon>
        <taxon>Kickxellaceae</taxon>
        <taxon>Mycoemilia</taxon>
    </lineage>
</organism>
<feature type="region of interest" description="Disordered" evidence="1">
    <location>
        <begin position="255"/>
        <end position="274"/>
    </location>
</feature>
<evidence type="ECO:0000313" key="4">
    <source>
        <dbReference type="Proteomes" id="UP001150538"/>
    </source>
</evidence>
<proteinExistence type="predicted"/>
<keyword evidence="2" id="KW-0472">Membrane</keyword>